<feature type="compositionally biased region" description="Basic and acidic residues" evidence="1">
    <location>
        <begin position="181"/>
        <end position="193"/>
    </location>
</feature>
<feature type="compositionally biased region" description="Polar residues" evidence="1">
    <location>
        <begin position="147"/>
        <end position="175"/>
    </location>
</feature>
<feature type="compositionally biased region" description="Basic and acidic residues" evidence="1">
    <location>
        <begin position="397"/>
        <end position="413"/>
    </location>
</feature>
<keyword evidence="2" id="KW-0812">Transmembrane</keyword>
<dbReference type="Proteomes" id="UP000298482">
    <property type="component" value="Unassembled WGS sequence"/>
</dbReference>
<comment type="caution">
    <text evidence="3">The sequence shown here is derived from an EMBL/GenBank/DDBJ whole genome shotgun (WGS) entry which is preliminary data.</text>
</comment>
<feature type="compositionally biased region" description="Basic residues" evidence="1">
    <location>
        <begin position="363"/>
        <end position="375"/>
    </location>
</feature>
<name>A0ABY2KHU6_9STAP</name>
<feature type="compositionally biased region" description="Polar residues" evidence="1">
    <location>
        <begin position="258"/>
        <end position="276"/>
    </location>
</feature>
<feature type="transmembrane region" description="Helical" evidence="2">
    <location>
        <begin position="31"/>
        <end position="49"/>
    </location>
</feature>
<feature type="compositionally biased region" description="Basic and acidic residues" evidence="1">
    <location>
        <begin position="286"/>
        <end position="305"/>
    </location>
</feature>
<sequence>MHNRGRNQNNQVTSNSRHQYTYNTKNSRKDFVVSFITGALIGSAIGLLTKSKAQDKIDQAKAKEQEFKDNYHQIRRQAEENIENVKQKIDDFKNRKNLNITSDELKAQQNAIKAETSNDLADQSPQAQEIQDAKVDAMRKESHQRNNESNSAEEIVAQQNAIKAETSSDLADQSPQAQEIQEAKAEAKSDKTQENASATELTAQQNAIKAETSNDLADQSPQAQEIQEAKAEAKSNDKVTAKELAAHQSAVKEEAAENNLSSLSVTNKQDINQLSSAEKLAKAANSKKEKLANDKNVAKKTKELLAKAPVAKSKNNKIPMLVTKKYNRDEAHLKNNQSHASAKFDKGVITHDTDKNANGSKKQPNKKQNNKKQNNKKQNNNKPNNKKQNNKTPKQQQRSEKAKSKIDKRTFND</sequence>
<evidence type="ECO:0000256" key="2">
    <source>
        <dbReference type="SAM" id="Phobius"/>
    </source>
</evidence>
<evidence type="ECO:0000313" key="4">
    <source>
        <dbReference type="Proteomes" id="UP000298482"/>
    </source>
</evidence>
<reference evidence="3 4" key="1">
    <citation type="submission" date="2019-04" db="EMBL/GenBank/DDBJ databases">
        <title>Genomic characterization of Staphylococcus petrasii strains.</title>
        <authorList>
            <person name="Vrbovska V."/>
            <person name="Kovarovic V."/>
            <person name="Maslanova I."/>
            <person name="Indrakova A."/>
            <person name="Petras P."/>
            <person name="Sedo O."/>
            <person name="Svec P."/>
            <person name="Fisarova L."/>
            <person name="Sedlacek I."/>
            <person name="Doskar J."/>
            <person name="Pantucek R."/>
        </authorList>
    </citation>
    <scope>NUCLEOTIDE SEQUENCE [LARGE SCALE GENOMIC DNA]</scope>
    <source>
        <strain evidence="3 4">CCM 8421</strain>
    </source>
</reference>
<dbReference type="EMBL" id="SRJF01000003">
    <property type="protein sequence ID" value="TGA80266.1"/>
    <property type="molecule type" value="Genomic_DNA"/>
</dbReference>
<feature type="compositionally biased region" description="Basic and acidic residues" evidence="1">
    <location>
        <begin position="227"/>
        <end position="255"/>
    </location>
</feature>
<organism evidence="3 4">
    <name type="scientific">Staphylococcus croceilyticus</name>
    <dbReference type="NCBI Taxonomy" id="319942"/>
    <lineage>
        <taxon>Bacteria</taxon>
        <taxon>Bacillati</taxon>
        <taxon>Bacillota</taxon>
        <taxon>Bacilli</taxon>
        <taxon>Bacillales</taxon>
        <taxon>Staphylococcaceae</taxon>
        <taxon>Staphylococcus</taxon>
    </lineage>
</organism>
<accession>A0ABY2KHU6</accession>
<keyword evidence="2" id="KW-1133">Transmembrane helix</keyword>
<evidence type="ECO:0000256" key="1">
    <source>
        <dbReference type="SAM" id="MobiDB-lite"/>
    </source>
</evidence>
<keyword evidence="4" id="KW-1185">Reference proteome</keyword>
<protein>
    <submittedName>
        <fullName evidence="3">Maebl</fullName>
    </submittedName>
</protein>
<feature type="compositionally biased region" description="Polar residues" evidence="1">
    <location>
        <begin position="194"/>
        <end position="221"/>
    </location>
</feature>
<feature type="region of interest" description="Disordered" evidence="1">
    <location>
        <begin position="114"/>
        <end position="413"/>
    </location>
</feature>
<feature type="compositionally biased region" description="Polar residues" evidence="1">
    <location>
        <begin position="114"/>
        <end position="129"/>
    </location>
</feature>
<feature type="compositionally biased region" description="Basic and acidic residues" evidence="1">
    <location>
        <begin position="342"/>
        <end position="355"/>
    </location>
</feature>
<keyword evidence="2" id="KW-0472">Membrane</keyword>
<feature type="compositionally biased region" description="Basic and acidic residues" evidence="1">
    <location>
        <begin position="131"/>
        <end position="146"/>
    </location>
</feature>
<proteinExistence type="predicted"/>
<gene>
    <name evidence="3" type="ORF">E2556_03705</name>
</gene>
<evidence type="ECO:0000313" key="3">
    <source>
        <dbReference type="EMBL" id="TGA80266.1"/>
    </source>
</evidence>
<feature type="region of interest" description="Disordered" evidence="1">
    <location>
        <begin position="1"/>
        <end position="23"/>
    </location>
</feature>